<organism evidence="1 2">
    <name type="scientific">Aliarcobacter cryaerophilus</name>
    <dbReference type="NCBI Taxonomy" id="28198"/>
    <lineage>
        <taxon>Bacteria</taxon>
        <taxon>Pseudomonadati</taxon>
        <taxon>Campylobacterota</taxon>
        <taxon>Epsilonproteobacteria</taxon>
        <taxon>Campylobacterales</taxon>
        <taxon>Arcobacteraceae</taxon>
        <taxon>Aliarcobacter</taxon>
    </lineage>
</organism>
<gene>
    <name evidence="1" type="ORF">CJ673_10685</name>
</gene>
<protein>
    <recommendedName>
        <fullName evidence="3">Glycosyl transferase family 1 domain-containing protein</fullName>
    </recommendedName>
</protein>
<name>A0A2S9T145_9BACT</name>
<sequence length="503" mass="59738">MKLTLECVEKDYDKLKRIAKKQFEKKNYTDCINLISCAANIAYHLNFKYVDEELENFLFEMSQNLISSPEFIPNKNRWVFYDSFGLDNRGLTQQYLNALDSWGVEYLYILEKPKDMNSCRNIIKQVKNNKMAQLYIIESNDINNLNFMEIQKKIDEFAPNNAFIHISPWSVFAIMIWIKYKSVVKRYLINLTDHAFWLGKSCLDFSIEFRDYGCNVSNKFRSIENNQIIKQIYYPILISSDFKGLPKIEKDKIVLFTGGSFYKMYGENFSFLNILKRISNENNNSIILIAGNGNEKPLIEFIKNNNLINKIFLIGNRTDISEVFKRIDVYINTYPFIGGLMSQYAIMNNKPLIGFNDKNIPCNNAEGLFETNNLKFTYFNLEEFHHEINKLIQDSKYRNEKKLNYENLIPSKEKFSTDLQNKLYKNEIAVYEDIEIDIIRFSNIYFDIENNYLKEYDLIKFRWLGLKYFKYDFFGAFISTIKILINHRKLIIRKIVKKLKLVR</sequence>
<reference evidence="1 2" key="1">
    <citation type="submission" date="2017-09" db="EMBL/GenBank/DDBJ databases">
        <title>Reassesment of A. cryaerophilus.</title>
        <authorList>
            <person name="Perez-Cataluna A."/>
            <person name="Collado L."/>
            <person name="Salgado O."/>
            <person name="Lefinanco V."/>
            <person name="Figueras M.J."/>
        </authorList>
    </citation>
    <scope>NUCLEOTIDE SEQUENCE [LARGE SCALE GENOMIC DNA]</scope>
    <source>
        <strain evidence="1 2">LMG 10210</strain>
    </source>
</reference>
<dbReference type="Gene3D" id="3.40.50.2000">
    <property type="entry name" value="Glycogen Phosphorylase B"/>
    <property type="match status" value="1"/>
</dbReference>
<dbReference type="EMBL" id="NXGE01000012">
    <property type="protein sequence ID" value="PRM92479.1"/>
    <property type="molecule type" value="Genomic_DNA"/>
</dbReference>
<dbReference type="SUPFAM" id="SSF53756">
    <property type="entry name" value="UDP-Glycosyltransferase/glycogen phosphorylase"/>
    <property type="match status" value="1"/>
</dbReference>
<evidence type="ECO:0000313" key="1">
    <source>
        <dbReference type="EMBL" id="PRM92479.1"/>
    </source>
</evidence>
<evidence type="ECO:0000313" key="2">
    <source>
        <dbReference type="Proteomes" id="UP000238281"/>
    </source>
</evidence>
<dbReference type="RefSeq" id="WP_105916146.1">
    <property type="nucleotide sequence ID" value="NZ_NXGE01000012.1"/>
</dbReference>
<comment type="caution">
    <text evidence="1">The sequence shown here is derived from an EMBL/GenBank/DDBJ whole genome shotgun (WGS) entry which is preliminary data.</text>
</comment>
<proteinExistence type="predicted"/>
<dbReference type="AlphaFoldDB" id="A0A2S9T145"/>
<dbReference type="Proteomes" id="UP000238281">
    <property type="component" value="Unassembled WGS sequence"/>
</dbReference>
<evidence type="ECO:0008006" key="3">
    <source>
        <dbReference type="Google" id="ProtNLM"/>
    </source>
</evidence>
<accession>A0A2S9T145</accession>